<dbReference type="InterPro" id="IPR036762">
    <property type="entry name" value="IscX-like_sf"/>
</dbReference>
<dbReference type="GO" id="GO:0016226">
    <property type="term" value="P:iron-sulfur cluster assembly"/>
    <property type="evidence" value="ECO:0007669"/>
    <property type="project" value="InterPro"/>
</dbReference>
<gene>
    <name evidence="1" type="primary">iscX</name>
    <name evidence="1" type="ORF">G4Y79_15015</name>
</gene>
<proteinExistence type="predicted"/>
<dbReference type="KEGG" id="pmet:G4Y79_15015"/>
<dbReference type="Proteomes" id="UP000594468">
    <property type="component" value="Chromosome"/>
</dbReference>
<dbReference type="Pfam" id="PF04384">
    <property type="entry name" value="Fe-S_assembly"/>
    <property type="match status" value="1"/>
</dbReference>
<organism evidence="1 2">
    <name type="scientific">Phototrophicus methaneseepsis</name>
    <dbReference type="NCBI Taxonomy" id="2710758"/>
    <lineage>
        <taxon>Bacteria</taxon>
        <taxon>Bacillati</taxon>
        <taxon>Chloroflexota</taxon>
        <taxon>Candidatus Thermofontia</taxon>
        <taxon>Phototrophicales</taxon>
        <taxon>Phototrophicaceae</taxon>
        <taxon>Phototrophicus</taxon>
    </lineage>
</organism>
<dbReference type="AlphaFoldDB" id="A0A7S8ID58"/>
<protein>
    <submittedName>
        <fullName evidence="1">Fe-S cluster assembly protein IscX</fullName>
    </submittedName>
</protein>
<dbReference type="RefSeq" id="WP_195169087.1">
    <property type="nucleotide sequence ID" value="NZ_CP062983.1"/>
</dbReference>
<dbReference type="EMBL" id="CP062983">
    <property type="protein sequence ID" value="QPC81014.1"/>
    <property type="molecule type" value="Genomic_DNA"/>
</dbReference>
<accession>A0A7S8ID58</accession>
<dbReference type="SUPFAM" id="SSF140319">
    <property type="entry name" value="IscX-like"/>
    <property type="match status" value="1"/>
</dbReference>
<dbReference type="NCBIfam" id="TIGR03412">
    <property type="entry name" value="iscX_yfhJ"/>
    <property type="match status" value="1"/>
</dbReference>
<dbReference type="Gene3D" id="1.10.10.600">
    <property type="entry name" value="IscX-like"/>
    <property type="match status" value="1"/>
</dbReference>
<evidence type="ECO:0000313" key="2">
    <source>
        <dbReference type="Proteomes" id="UP000594468"/>
    </source>
</evidence>
<evidence type="ECO:0000313" key="1">
    <source>
        <dbReference type="EMBL" id="QPC81014.1"/>
    </source>
</evidence>
<sequence>MSEDALYWDASYEIVCVLTEVYPDIDLEEVGTQQLFDMIIGLPNFADDPALANEGILSGILREWYEESMS</sequence>
<name>A0A7S8ID58_9CHLR</name>
<dbReference type="InterPro" id="IPR007479">
    <property type="entry name" value="ISC_FeS_clus_asmbl_IscsX"/>
</dbReference>
<reference evidence="1 2" key="1">
    <citation type="submission" date="2020-02" db="EMBL/GenBank/DDBJ databases">
        <authorList>
            <person name="Zheng R.K."/>
            <person name="Sun C.M."/>
        </authorList>
    </citation>
    <scope>NUCLEOTIDE SEQUENCE [LARGE SCALE GENOMIC DNA]</scope>
    <source>
        <strain evidence="2">rifampicinis</strain>
    </source>
</reference>
<keyword evidence="2" id="KW-1185">Reference proteome</keyword>